<evidence type="ECO:0000313" key="2">
    <source>
        <dbReference type="Proteomes" id="UP000789595"/>
    </source>
</evidence>
<proteinExistence type="predicted"/>
<gene>
    <name evidence="1" type="ORF">PECAL_3P09220</name>
</gene>
<dbReference type="AlphaFoldDB" id="A0A8J2WYF5"/>
<comment type="caution">
    <text evidence="1">The sequence shown here is derived from an EMBL/GenBank/DDBJ whole genome shotgun (WGS) entry which is preliminary data.</text>
</comment>
<dbReference type="Proteomes" id="UP000789595">
    <property type="component" value="Unassembled WGS sequence"/>
</dbReference>
<keyword evidence="2" id="KW-1185">Reference proteome</keyword>
<organism evidence="1 2">
    <name type="scientific">Pelagomonas calceolata</name>
    <dbReference type="NCBI Taxonomy" id="35677"/>
    <lineage>
        <taxon>Eukaryota</taxon>
        <taxon>Sar</taxon>
        <taxon>Stramenopiles</taxon>
        <taxon>Ochrophyta</taxon>
        <taxon>Pelagophyceae</taxon>
        <taxon>Pelagomonadales</taxon>
        <taxon>Pelagomonadaceae</taxon>
        <taxon>Pelagomonas</taxon>
    </lineage>
</organism>
<sequence>MSPSRTGPLTLRMMERFGSSMNSTRTWVTLPVLPVRPSTRLIFASLIGAVSMVEQATDCRYSVLGCFLSGD</sequence>
<name>A0A8J2WYF5_9STRA</name>
<dbReference type="OrthoDB" id="1925837at2759"/>
<protein>
    <submittedName>
        <fullName evidence="1">Uncharacterized protein</fullName>
    </submittedName>
</protein>
<accession>A0A8J2WYF5</accession>
<reference evidence="1" key="1">
    <citation type="submission" date="2021-11" db="EMBL/GenBank/DDBJ databases">
        <authorList>
            <consortium name="Genoscope - CEA"/>
            <person name="William W."/>
        </authorList>
    </citation>
    <scope>NUCLEOTIDE SEQUENCE</scope>
</reference>
<dbReference type="EMBL" id="CAKKNE010000003">
    <property type="protein sequence ID" value="CAH0371005.1"/>
    <property type="molecule type" value="Genomic_DNA"/>
</dbReference>
<evidence type="ECO:0000313" key="1">
    <source>
        <dbReference type="EMBL" id="CAH0371005.1"/>
    </source>
</evidence>
<feature type="non-terminal residue" evidence="1">
    <location>
        <position position="1"/>
    </location>
</feature>